<feature type="region of interest" description="Disordered" evidence="4">
    <location>
        <begin position="1611"/>
        <end position="1643"/>
    </location>
</feature>
<dbReference type="VEuPathDB" id="FungiDB:PSTT_05125"/>
<feature type="compositionally biased region" description="Polar residues" evidence="4">
    <location>
        <begin position="1611"/>
        <end position="1620"/>
    </location>
</feature>
<feature type="compositionally biased region" description="Polar residues" evidence="4">
    <location>
        <begin position="336"/>
        <end position="348"/>
    </location>
</feature>
<name>A0A2S4WJK4_9BASI</name>
<feature type="compositionally biased region" description="Polar residues" evidence="4">
    <location>
        <begin position="1892"/>
        <end position="1923"/>
    </location>
</feature>
<accession>A0A2S4WJK4</accession>
<feature type="compositionally biased region" description="Polar residues" evidence="4">
    <location>
        <begin position="1764"/>
        <end position="1776"/>
    </location>
</feature>
<evidence type="ECO:0000313" key="6">
    <source>
        <dbReference type="EMBL" id="POW21970.1"/>
    </source>
</evidence>
<dbReference type="SUPFAM" id="SSF52172">
    <property type="entry name" value="CheY-like"/>
    <property type="match status" value="1"/>
</dbReference>
<feature type="compositionally biased region" description="Polar residues" evidence="4">
    <location>
        <begin position="1245"/>
        <end position="1286"/>
    </location>
</feature>
<dbReference type="Proteomes" id="UP000238274">
    <property type="component" value="Unassembled WGS sequence"/>
</dbReference>
<feature type="compositionally biased region" description="Polar residues" evidence="4">
    <location>
        <begin position="1743"/>
        <end position="1754"/>
    </location>
</feature>
<feature type="region of interest" description="Disordered" evidence="4">
    <location>
        <begin position="1"/>
        <end position="116"/>
    </location>
</feature>
<dbReference type="PROSITE" id="PS50110">
    <property type="entry name" value="RESPONSE_REGULATORY"/>
    <property type="match status" value="1"/>
</dbReference>
<dbReference type="InterPro" id="IPR011006">
    <property type="entry name" value="CheY-like_superfamily"/>
</dbReference>
<feature type="compositionally biased region" description="Low complexity" evidence="4">
    <location>
        <begin position="779"/>
        <end position="810"/>
    </location>
</feature>
<feature type="compositionally biased region" description="Basic and acidic residues" evidence="4">
    <location>
        <begin position="1847"/>
        <end position="1858"/>
    </location>
</feature>
<feature type="compositionally biased region" description="Low complexity" evidence="4">
    <location>
        <begin position="128"/>
        <end position="155"/>
    </location>
</feature>
<feature type="compositionally biased region" description="Low complexity" evidence="4">
    <location>
        <begin position="710"/>
        <end position="721"/>
    </location>
</feature>
<dbReference type="Gene3D" id="3.40.50.2300">
    <property type="match status" value="1"/>
</dbReference>
<feature type="domain" description="Response regulatory" evidence="5">
    <location>
        <begin position="1441"/>
        <end position="1591"/>
    </location>
</feature>
<feature type="compositionally biased region" description="Basic and acidic residues" evidence="4">
    <location>
        <begin position="436"/>
        <end position="445"/>
    </location>
</feature>
<gene>
    <name evidence="6" type="ORF">PSHT_01723</name>
</gene>
<feature type="region of interest" description="Disordered" evidence="4">
    <location>
        <begin position="1107"/>
        <end position="1130"/>
    </location>
</feature>
<feature type="compositionally biased region" description="Polar residues" evidence="4">
    <location>
        <begin position="1725"/>
        <end position="1734"/>
    </location>
</feature>
<dbReference type="CDD" id="cd17546">
    <property type="entry name" value="REC_hyHK_CKI1_RcsC-like"/>
    <property type="match status" value="1"/>
</dbReference>
<dbReference type="GO" id="GO:0000156">
    <property type="term" value="F:phosphorelay response regulator activity"/>
    <property type="evidence" value="ECO:0007669"/>
    <property type="project" value="UniProtKB-ARBA"/>
</dbReference>
<feature type="compositionally biased region" description="Low complexity" evidence="4">
    <location>
        <begin position="349"/>
        <end position="364"/>
    </location>
</feature>
<feature type="compositionally biased region" description="Low complexity" evidence="4">
    <location>
        <begin position="1331"/>
        <end position="1345"/>
    </location>
</feature>
<feature type="region of interest" description="Disordered" evidence="4">
    <location>
        <begin position="1153"/>
        <end position="1214"/>
    </location>
</feature>
<dbReference type="InterPro" id="IPR001789">
    <property type="entry name" value="Sig_transdc_resp-reg_receiver"/>
</dbReference>
<feature type="region of interest" description="Disordered" evidence="4">
    <location>
        <begin position="595"/>
        <end position="622"/>
    </location>
</feature>
<dbReference type="VEuPathDB" id="FungiDB:PSHT_01723"/>
<feature type="region of interest" description="Disordered" evidence="4">
    <location>
        <begin position="690"/>
        <end position="725"/>
    </location>
</feature>
<feature type="compositionally biased region" description="Polar residues" evidence="4">
    <location>
        <begin position="1791"/>
        <end position="1802"/>
    </location>
</feature>
<dbReference type="Pfam" id="PF00072">
    <property type="entry name" value="Response_reg"/>
    <property type="match status" value="1"/>
</dbReference>
<feature type="region of interest" description="Disordered" evidence="4">
    <location>
        <begin position="774"/>
        <end position="819"/>
    </location>
</feature>
<reference evidence="7" key="3">
    <citation type="journal article" date="2018" name="Mol. Plant Microbe Interact.">
        <title>Genome sequence resources for the wheat stripe rust pathogen (Puccinia striiformis f. sp. tritici) and the barley stripe rust pathogen (Puccinia striiformis f. sp. hordei).</title>
        <authorList>
            <person name="Xia C."/>
            <person name="Wang M."/>
            <person name="Yin C."/>
            <person name="Cornejo O.E."/>
            <person name="Hulbert S.H."/>
            <person name="Chen X."/>
        </authorList>
    </citation>
    <scope>NUCLEOTIDE SEQUENCE [LARGE SCALE GENOMIC DNA]</scope>
    <source>
        <strain evidence="7">93TX-2</strain>
    </source>
</reference>
<evidence type="ECO:0000313" key="7">
    <source>
        <dbReference type="Proteomes" id="UP000238274"/>
    </source>
</evidence>
<protein>
    <recommendedName>
        <fullName evidence="5">Response regulatory domain-containing protein</fullName>
    </recommendedName>
</protein>
<reference evidence="7" key="2">
    <citation type="journal article" date="2018" name="BMC Genomics">
        <title>Genomic insights into host adaptation between the wheat stripe rust pathogen (Puccinia striiformis f. sp. tritici) and the barley stripe rust pathogen (Puccinia striiformis f. sp. hordei).</title>
        <authorList>
            <person name="Xia C."/>
            <person name="Wang M."/>
            <person name="Yin C."/>
            <person name="Cornejo O.E."/>
            <person name="Hulbert S.H."/>
            <person name="Chen X."/>
        </authorList>
    </citation>
    <scope>NUCLEOTIDE SEQUENCE [LARGE SCALE GENOMIC DNA]</scope>
    <source>
        <strain evidence="7">93TX-2</strain>
    </source>
</reference>
<feature type="compositionally biased region" description="Polar residues" evidence="4">
    <location>
        <begin position="446"/>
        <end position="460"/>
    </location>
</feature>
<comment type="caution">
    <text evidence="6">The sequence shown here is derived from an EMBL/GenBank/DDBJ whole genome shotgun (WGS) entry which is preliminary data.</text>
</comment>
<reference evidence="6 7" key="1">
    <citation type="submission" date="2017-12" db="EMBL/GenBank/DDBJ databases">
        <title>Gene loss provides genomic basis for host adaptation in cereal stripe rust fungi.</title>
        <authorList>
            <person name="Xia C."/>
        </authorList>
    </citation>
    <scope>NUCLEOTIDE SEQUENCE [LARGE SCALE GENOMIC DNA]</scope>
    <source>
        <strain evidence="6 7">93TX-2</strain>
    </source>
</reference>
<feature type="region of interest" description="Disordered" evidence="4">
    <location>
        <begin position="128"/>
        <end position="171"/>
    </location>
</feature>
<feature type="region of interest" description="Disordered" evidence="4">
    <location>
        <begin position="1243"/>
        <end position="1286"/>
    </location>
</feature>
<feature type="compositionally biased region" description="Acidic residues" evidence="4">
    <location>
        <begin position="1778"/>
        <end position="1788"/>
    </location>
</feature>
<dbReference type="EMBL" id="PKSM01000014">
    <property type="protein sequence ID" value="POW21970.1"/>
    <property type="molecule type" value="Genomic_DNA"/>
</dbReference>
<keyword evidence="2" id="KW-0902">Two-component regulatory system</keyword>
<feature type="compositionally biased region" description="Polar residues" evidence="4">
    <location>
        <begin position="1368"/>
        <end position="1390"/>
    </location>
</feature>
<evidence type="ECO:0000256" key="3">
    <source>
        <dbReference type="PROSITE-ProRule" id="PRU00169"/>
    </source>
</evidence>
<feature type="region of interest" description="Disordered" evidence="4">
    <location>
        <begin position="1310"/>
        <end position="1392"/>
    </location>
</feature>
<feature type="region of interest" description="Disordered" evidence="4">
    <location>
        <begin position="958"/>
        <end position="981"/>
    </location>
</feature>
<feature type="region of interest" description="Disordered" evidence="4">
    <location>
        <begin position="1847"/>
        <end position="1923"/>
    </location>
</feature>
<evidence type="ECO:0000259" key="5">
    <source>
        <dbReference type="PROSITE" id="PS50110"/>
    </source>
</evidence>
<dbReference type="OrthoDB" id="2507143at2759"/>
<dbReference type="FunFam" id="3.40.50.2300:FF:000146">
    <property type="entry name" value="Putative two-component response regulator SSK1p"/>
    <property type="match status" value="1"/>
</dbReference>
<feature type="non-terminal residue" evidence="6">
    <location>
        <position position="1"/>
    </location>
</feature>
<feature type="modified residue" description="4-aspartylphosphate" evidence="3">
    <location>
        <position position="1490"/>
    </location>
</feature>
<keyword evidence="7" id="KW-1185">Reference proteome</keyword>
<proteinExistence type="predicted"/>
<evidence type="ECO:0000256" key="2">
    <source>
        <dbReference type="ARBA" id="ARBA00023012"/>
    </source>
</evidence>
<evidence type="ECO:0000256" key="1">
    <source>
        <dbReference type="ARBA" id="ARBA00022553"/>
    </source>
</evidence>
<evidence type="ECO:0000256" key="4">
    <source>
        <dbReference type="SAM" id="MobiDB-lite"/>
    </source>
</evidence>
<feature type="compositionally biased region" description="Low complexity" evidence="4">
    <location>
        <begin position="1871"/>
        <end position="1891"/>
    </location>
</feature>
<feature type="region of interest" description="Disordered" evidence="4">
    <location>
        <begin position="336"/>
        <end position="387"/>
    </location>
</feature>
<feature type="region of interest" description="Disordered" evidence="4">
    <location>
        <begin position="1697"/>
        <end position="1820"/>
    </location>
</feature>
<organism evidence="6 7">
    <name type="scientific">Puccinia striiformis</name>
    <dbReference type="NCBI Taxonomy" id="27350"/>
    <lineage>
        <taxon>Eukaryota</taxon>
        <taxon>Fungi</taxon>
        <taxon>Dikarya</taxon>
        <taxon>Basidiomycota</taxon>
        <taxon>Pucciniomycotina</taxon>
        <taxon>Pucciniomycetes</taxon>
        <taxon>Pucciniales</taxon>
        <taxon>Pucciniaceae</taxon>
        <taxon>Puccinia</taxon>
    </lineage>
</organism>
<dbReference type="SMART" id="SM00448">
    <property type="entry name" value="REC"/>
    <property type="match status" value="1"/>
</dbReference>
<feature type="region of interest" description="Disordered" evidence="4">
    <location>
        <begin position="531"/>
        <end position="559"/>
    </location>
</feature>
<feature type="compositionally biased region" description="Low complexity" evidence="4">
    <location>
        <begin position="85"/>
        <end position="96"/>
    </location>
</feature>
<feature type="compositionally biased region" description="Polar residues" evidence="4">
    <location>
        <begin position="1161"/>
        <end position="1205"/>
    </location>
</feature>
<dbReference type="PANTHER" id="PTHR45339:SF1">
    <property type="entry name" value="HYBRID SIGNAL TRANSDUCTION HISTIDINE KINASE J"/>
    <property type="match status" value="1"/>
</dbReference>
<feature type="region of interest" description="Disordered" evidence="4">
    <location>
        <begin position="436"/>
        <end position="483"/>
    </location>
</feature>
<keyword evidence="1 3" id="KW-0597">Phosphoprotein</keyword>
<dbReference type="PANTHER" id="PTHR45339">
    <property type="entry name" value="HYBRID SIGNAL TRANSDUCTION HISTIDINE KINASE J"/>
    <property type="match status" value="1"/>
</dbReference>
<feature type="compositionally biased region" description="Low complexity" evidence="4">
    <location>
        <begin position="15"/>
        <end position="40"/>
    </location>
</feature>
<sequence>QQPAPPSKSNLTMASSSFLPSPPSSASQQQQQNSISTTSPANERRDPFRSLIKPFLKRGSSNTLDSIRDHLKLNKPSLPPPTSSPPRLTSSGSSTSKKTRSLENQPQNHARQKISRARQAATLKLHALSTLSSSRQPTSTRTSTASTSPRTQTSSFPGLSNHSHHHPSRNQLHDSILTQSHPVSSLASSSARHPNSVVSVTSSIHSLLTQPALVTLAQLAPAQLLSGVHSSCFGSSDAFRVFDDYELSQRNQHYRSLNELSEDDLTLKLSNIHQNAASHPSPRHLPTTIEQLSASSIALPITSISSIWRLLNCIEWINLKEHQLITDDRNLKISSHSYSTHSPCLTPNSSQQQGQQQQRQQPESQENDHHLQHCQESQDTPPHSLGSFDLANTLQHVGDILSAISSESDVEIVFYHIFYPARTEAAELELLNAAREQDQSTDHHFSFSSESGPTRNPTEQSNDRINIDPSPETPNPFLGAGADGEGGLREISVKADEKGLIIGLTCLLRQILYRAKRSSTIEVGLHLTPLHSQAPSQPQEDGDNREPAPGGAHQGDSFSQDGSVCTSWKCVFDVSLMAPLLPTCTSPQSIVDNLLDPTLPSDALHGTNDPSNPGPDPDRRTSIGAQLRASATLARLQMSSNLTSELPLCPEESLSKIIFEKLLGMKLSTGRLTSSGHSWKVTGIFGKGVGRESDEADTASRKSHLGHTQPSVSAPASVLPSREPTADELTKFAETALKGKKAVFFAAEQSIFAKHITTYLTSWNIDVSHMPYEESGHDSSNVAAHQAAAEASSGVGAGGAEKASAAQSGSTMPPNSASSRSIRSNHFIIIDDDLTTLKAQLIKLKASPASLLHLSATALSNQPSQRPLMSRRLKSTTQIDRFEGLTKQIHTSVIHFTSISNFRKVQDIIRNHLTGVQWVSIPDILVIPKPIGPRRILTALHTALSRPITEPQFVPIATSPSSPGTPHYLSSTSHPLGSSQLSKASPANYLGVADFDTAAENHLKNEANLGNENPSLARVPSIQNMTPPGLRTPGTAPGTPGVPSPALLSNEALEYFSKAATENGGSSSTGVVLQSPDGRPQAMFFHHSGSSNRLRNELFTHSIHGAIQSSHMGGSGSGKLKFEGRSSSSRPMLREMISADPSNTEPMTLAQQVMASAECTARTQSPSSYSNAGSNDPTKSDASTLSNHQNPLGQSIRNNTLTGSQILGDPPDSPYPRAMALASYEAISPRTPSLPFPEGLYAAHQQRQNSGSLSSHSVPPTPTSGTAPVTPNTTQQNGLSPLTKEQQQVLLNPRPLPLLRMPSISANLPTSISVTLPSPRRLPVSLFPTTNNPNSESNSNNKSRSPQNSPPIPTHRSSRPTLDGPASHSLNTASSASNNHNPKPSPSVNELSSAALAQSTSALTIAANRRRASMGDSLFANRLGRRRVSRKPTTALVPPINVLIVEDNRINQTILTTFMRKKNVRFDVAMNGQEAVDKWRTGSFHLVLMDLQLPVKDGIEATKEIREAERSVNINAFANTPPAIAGNTPPALVVPNTSCRLTPHNVSVIIVALTASSLDVDREVALAAGCNDFLTKPVSLAWLEKKLLEWGSMAWLSGFSRPNISGNSPLNRSLPASASTGFHPPGGIGAGPSTGNESGYHIGADGNRSIMSFTGTLAQKKAQEVAEHLHLSSDKARGTQMREKAAALVPIPRASSLVRESSLENSSDLSSTDDDGGGAGKQDQLTTTGDQSTEPKVVDQPQKEQPSSPSNSTPDDLPPLQAGQIVNNSSSTIPNCENSEEILAEEAESSPNRPTISLQTPTPERFDSFPTIGLPHSSSMHPRTITIINRDRDHVNQVLILVNNHDGSVHVDQPDHLHSSPSSRQPPEILSSLDQSSSSPPTPTHDLPSPQNQELSSSHNHPTQIFVQPSTPTISDNSSTNNT</sequence>